<dbReference type="InterPro" id="IPR013083">
    <property type="entry name" value="Znf_RING/FYVE/PHD"/>
</dbReference>
<dbReference type="SMART" id="SM00744">
    <property type="entry name" value="RINGv"/>
    <property type="match status" value="1"/>
</dbReference>
<evidence type="ECO:0000256" key="4">
    <source>
        <dbReference type="ARBA" id="ARBA00022771"/>
    </source>
</evidence>
<dbReference type="Proteomes" id="UP000186303">
    <property type="component" value="Chromosome 4"/>
</dbReference>
<evidence type="ECO:0000256" key="7">
    <source>
        <dbReference type="ARBA" id="ARBA00023136"/>
    </source>
</evidence>
<dbReference type="EMBL" id="LT671824">
    <property type="protein sequence ID" value="SHO78341.1"/>
    <property type="molecule type" value="Genomic_DNA"/>
</dbReference>
<dbReference type="AlphaFoldDB" id="A0A1M8A7F5"/>
<keyword evidence="5" id="KW-0862">Zinc</keyword>
<dbReference type="InterPro" id="IPR011016">
    <property type="entry name" value="Znf_RING-CH"/>
</dbReference>
<dbReference type="PROSITE" id="PS51292">
    <property type="entry name" value="ZF_RING_CH"/>
    <property type="match status" value="1"/>
</dbReference>
<keyword evidence="4" id="KW-0863">Zinc-finger</keyword>
<keyword evidence="9" id="KW-0436">Ligase</keyword>
<organism evidence="9 10">
    <name type="scientific">Malassezia sympodialis (strain ATCC 42132)</name>
    <name type="common">Atopic eczema-associated yeast</name>
    <dbReference type="NCBI Taxonomy" id="1230383"/>
    <lineage>
        <taxon>Eukaryota</taxon>
        <taxon>Fungi</taxon>
        <taxon>Dikarya</taxon>
        <taxon>Basidiomycota</taxon>
        <taxon>Ustilaginomycotina</taxon>
        <taxon>Malasseziomycetes</taxon>
        <taxon>Malasseziales</taxon>
        <taxon>Malasseziaceae</taxon>
        <taxon>Malassezia</taxon>
    </lineage>
</organism>
<dbReference type="GO" id="GO:0008270">
    <property type="term" value="F:zinc ion binding"/>
    <property type="evidence" value="ECO:0007669"/>
    <property type="project" value="UniProtKB-KW"/>
</dbReference>
<dbReference type="VEuPathDB" id="FungiDB:MSYG_2684"/>
<dbReference type="GO" id="GO:0016020">
    <property type="term" value="C:membrane"/>
    <property type="evidence" value="ECO:0007669"/>
    <property type="project" value="UniProtKB-SubCell"/>
</dbReference>
<name>A0A1M8A7F5_MALS4</name>
<evidence type="ECO:0000256" key="6">
    <source>
        <dbReference type="ARBA" id="ARBA00022989"/>
    </source>
</evidence>
<keyword evidence="3" id="KW-0479">Metal-binding</keyword>
<comment type="subcellular location">
    <subcellularLocation>
        <location evidence="1">Membrane</location>
        <topology evidence="1">Multi-pass membrane protein</topology>
    </subcellularLocation>
</comment>
<sequence>MTTTAFASPPSSSRNGSSDLPLRVAELRHVYCWVCSSEETRSFDSIERARKSRNSVRSRSSFVHPCSCSLVAHEKCLLSWMRQHNIDHPGVPVRCPQCKALYQLEQPFSLTLTVLEYMKKVVKNIVPMSASLMAMSGVWLAATAHGSLSVRLFLGPRMARRVFQKPWPWHYWIDLPLIPLMLIASRLPILANFSTWLPTLLAMPVTQSLASGNDLLMYRYSPRILLSRHYPPNPLVITLFLPWLRVMYLSFKRQLYRYVLLNDRRSRRTNQQRQTDNTRMIIMGNQGGEGQIVGAREDHDDTYETLDDGTLLLHQDTNREQGVELDDLEEQLFETGSIPSTIYVTYFNVSKLLVQALGFPFVANLSGNLLCSLSKYSRTLSRILGIAPGVEPTNDITNWIRALVPPTEATSRLDKSWTSTSQDVLLDYLDPMWYRNMLGGGLYIIVKDALVLLYRYLQKQQRQQLRIKDMPFSEGVARELHSETA</sequence>
<dbReference type="PANTHER" id="PTHR46283">
    <property type="entry name" value="E3 UBIQUITIN-PROTEIN LIGASE MARCH5"/>
    <property type="match status" value="1"/>
</dbReference>
<dbReference type="OrthoDB" id="5817083at2759"/>
<keyword evidence="7" id="KW-0472">Membrane</keyword>
<evidence type="ECO:0000256" key="1">
    <source>
        <dbReference type="ARBA" id="ARBA00004141"/>
    </source>
</evidence>
<dbReference type="GO" id="GO:0016874">
    <property type="term" value="F:ligase activity"/>
    <property type="evidence" value="ECO:0007669"/>
    <property type="project" value="UniProtKB-KW"/>
</dbReference>
<evidence type="ECO:0000313" key="10">
    <source>
        <dbReference type="Proteomes" id="UP000186303"/>
    </source>
</evidence>
<gene>
    <name evidence="9" type="ORF">MSYG_2684</name>
</gene>
<evidence type="ECO:0000256" key="3">
    <source>
        <dbReference type="ARBA" id="ARBA00022723"/>
    </source>
</evidence>
<dbReference type="OMA" id="DFDLWPP"/>
<feature type="domain" description="RING-CH-type" evidence="8">
    <location>
        <begin position="24"/>
        <end position="105"/>
    </location>
</feature>
<keyword evidence="10" id="KW-1185">Reference proteome</keyword>
<proteinExistence type="predicted"/>
<evidence type="ECO:0000313" key="9">
    <source>
        <dbReference type="EMBL" id="SHO78341.1"/>
    </source>
</evidence>
<reference evidence="10" key="1">
    <citation type="journal article" date="2017" name="Nucleic Acids Res.">
        <title>Proteogenomics produces comprehensive and highly accurate protein-coding gene annotation in a complete genome assembly of Malassezia sympodialis.</title>
        <authorList>
            <person name="Zhu Y."/>
            <person name="Engstroem P.G."/>
            <person name="Tellgren-Roth C."/>
            <person name="Baudo C.D."/>
            <person name="Kennell J.C."/>
            <person name="Sun S."/>
            <person name="Billmyre R.B."/>
            <person name="Schroeder M.S."/>
            <person name="Andersson A."/>
            <person name="Holm T."/>
            <person name="Sigurgeirsson B."/>
            <person name="Wu G."/>
            <person name="Sankaranarayanan S.R."/>
            <person name="Siddharthan R."/>
            <person name="Sanyal K."/>
            <person name="Lundeberg J."/>
            <person name="Nystedt B."/>
            <person name="Boekhout T."/>
            <person name="Dawson T.L. Jr."/>
            <person name="Heitman J."/>
            <person name="Scheynius A."/>
            <person name="Lehtioe J."/>
        </authorList>
    </citation>
    <scope>NUCLEOTIDE SEQUENCE [LARGE SCALE GENOMIC DNA]</scope>
    <source>
        <strain evidence="10">ATCC 42132</strain>
    </source>
</reference>
<keyword evidence="6" id="KW-1133">Transmembrane helix</keyword>
<keyword evidence="2" id="KW-0812">Transmembrane</keyword>
<evidence type="ECO:0000256" key="2">
    <source>
        <dbReference type="ARBA" id="ARBA00022692"/>
    </source>
</evidence>
<accession>A0A1M8A7F5</accession>
<evidence type="ECO:0000256" key="5">
    <source>
        <dbReference type="ARBA" id="ARBA00022833"/>
    </source>
</evidence>
<dbReference type="Gene3D" id="3.30.40.10">
    <property type="entry name" value="Zinc/RING finger domain, C3HC4 (zinc finger)"/>
    <property type="match status" value="1"/>
</dbReference>
<evidence type="ECO:0000259" key="8">
    <source>
        <dbReference type="PROSITE" id="PS51292"/>
    </source>
</evidence>
<protein>
    <submittedName>
        <fullName evidence="9">Similar to S.cerevisiae protein SSM4 (Ubiquitin-protein ligase involved in ER-associated protein degradation)</fullName>
    </submittedName>
</protein>